<feature type="chain" id="PRO_5009104574" description="Nucleoside 2-deoxyribosyltransferase" evidence="1">
    <location>
        <begin position="22"/>
        <end position="179"/>
    </location>
</feature>
<dbReference type="KEGG" id="nre:BES08_01070"/>
<evidence type="ECO:0000313" key="3">
    <source>
        <dbReference type="Proteomes" id="UP000094626"/>
    </source>
</evidence>
<dbReference type="RefSeq" id="WP_069707460.1">
    <property type="nucleotide sequence ID" value="NZ_CP017075.1"/>
</dbReference>
<feature type="signal peptide" evidence="1">
    <location>
        <begin position="1"/>
        <end position="21"/>
    </location>
</feature>
<organism evidence="2 3">
    <name type="scientific">Novosphingobium resinovorum</name>
    <dbReference type="NCBI Taxonomy" id="158500"/>
    <lineage>
        <taxon>Bacteria</taxon>
        <taxon>Pseudomonadati</taxon>
        <taxon>Pseudomonadota</taxon>
        <taxon>Alphaproteobacteria</taxon>
        <taxon>Sphingomonadales</taxon>
        <taxon>Sphingomonadaceae</taxon>
        <taxon>Novosphingobium</taxon>
    </lineage>
</organism>
<dbReference type="AlphaFoldDB" id="A0A1D8A057"/>
<sequence length="179" mass="19638">MLKSVAAALMALPLASSPALAAEVIVSPTPLPSSHDRPRVFLGGSIEMGVARDWQADLIAALADQPAILLNPRRPDWDPAWKPVAEEPHFRQQVEWELSALDSADVIVMYLAPGTQSPISLLELGLHGRSGRIVLLCPDGFWRKGNVDITAERYGITRVAAFEDLVSEVRARLKRWKAE</sequence>
<gene>
    <name evidence="2" type="ORF">BES08_01070</name>
</gene>
<accession>A0A1D8A057</accession>
<name>A0A1D8A057_9SPHN</name>
<dbReference type="Pfam" id="PF15891">
    <property type="entry name" value="Nuc_deoxyri_tr2"/>
    <property type="match status" value="1"/>
</dbReference>
<dbReference type="EMBL" id="CP017075">
    <property type="protein sequence ID" value="AOR75505.1"/>
    <property type="molecule type" value="Genomic_DNA"/>
</dbReference>
<dbReference type="OrthoDB" id="275473at2"/>
<dbReference type="Gene3D" id="3.40.50.450">
    <property type="match status" value="1"/>
</dbReference>
<proteinExistence type="predicted"/>
<evidence type="ECO:0000313" key="2">
    <source>
        <dbReference type="EMBL" id="AOR75505.1"/>
    </source>
</evidence>
<dbReference type="Proteomes" id="UP000094626">
    <property type="component" value="Chromosome"/>
</dbReference>
<protein>
    <recommendedName>
        <fullName evidence="4">Nucleoside 2-deoxyribosyltransferase</fullName>
    </recommendedName>
</protein>
<keyword evidence="1" id="KW-0732">Signal</keyword>
<reference evidence="3" key="1">
    <citation type="journal article" date="2017" name="J. Biotechnol.">
        <title>Complete genome sequence of Novosphingobium resinovorum SA1, a versatile xenobiotic-degrading bacterium capable of utilizing sulfanilic acid.</title>
        <authorList>
            <person name="Hegedus B."/>
            <person name="Kos P.B."/>
            <person name="Balint B."/>
            <person name="Maroti G."/>
            <person name="Gan H.M."/>
            <person name="Perei K."/>
            <person name="Rakhely G."/>
        </authorList>
    </citation>
    <scope>NUCLEOTIDE SEQUENCE [LARGE SCALE GENOMIC DNA]</scope>
    <source>
        <strain evidence="3">SA1</strain>
    </source>
</reference>
<dbReference type="InterPro" id="IPR039470">
    <property type="entry name" value="Nuc_deoxyri_tr2"/>
</dbReference>
<evidence type="ECO:0008006" key="4">
    <source>
        <dbReference type="Google" id="ProtNLM"/>
    </source>
</evidence>
<keyword evidence="3" id="KW-1185">Reference proteome</keyword>
<evidence type="ECO:0000256" key="1">
    <source>
        <dbReference type="SAM" id="SignalP"/>
    </source>
</evidence>